<dbReference type="CDD" id="cd16922">
    <property type="entry name" value="HATPase_EvgS-ArcB-TorS-like"/>
    <property type="match status" value="1"/>
</dbReference>
<dbReference type="Pfam" id="PF02518">
    <property type="entry name" value="HATPase_c"/>
    <property type="match status" value="1"/>
</dbReference>
<dbReference type="Pfam" id="PF00512">
    <property type="entry name" value="HisKA"/>
    <property type="match status" value="1"/>
</dbReference>
<dbReference type="EMBL" id="SJPF01000002">
    <property type="protein sequence ID" value="TWT34169.1"/>
    <property type="molecule type" value="Genomic_DNA"/>
</dbReference>
<dbReference type="GO" id="GO:0005886">
    <property type="term" value="C:plasma membrane"/>
    <property type="evidence" value="ECO:0007669"/>
    <property type="project" value="UniProtKB-SubCell"/>
</dbReference>
<dbReference type="CDD" id="cd00130">
    <property type="entry name" value="PAS"/>
    <property type="match status" value="1"/>
</dbReference>
<dbReference type="FunFam" id="3.30.565.10:FF:000010">
    <property type="entry name" value="Sensor histidine kinase RcsC"/>
    <property type="match status" value="1"/>
</dbReference>
<evidence type="ECO:0000259" key="19">
    <source>
        <dbReference type="PROSITE" id="PS50110"/>
    </source>
</evidence>
<dbReference type="PROSITE" id="PS50110">
    <property type="entry name" value="RESPONSE_REGULATORY"/>
    <property type="match status" value="2"/>
</dbReference>
<evidence type="ECO:0000256" key="8">
    <source>
        <dbReference type="ARBA" id="ARBA00022741"/>
    </source>
</evidence>
<dbReference type="InterPro" id="IPR036097">
    <property type="entry name" value="HisK_dim/P_sf"/>
</dbReference>
<feature type="domain" description="Histidine kinase" evidence="18">
    <location>
        <begin position="565"/>
        <end position="789"/>
    </location>
</feature>
<dbReference type="CDD" id="cd17546">
    <property type="entry name" value="REC_hyHK_CKI1_RcsC-like"/>
    <property type="match status" value="1"/>
</dbReference>
<dbReference type="InterPro" id="IPR000014">
    <property type="entry name" value="PAS"/>
</dbReference>
<dbReference type="PROSITE" id="PS50109">
    <property type="entry name" value="HIS_KIN"/>
    <property type="match status" value="1"/>
</dbReference>
<dbReference type="Proteomes" id="UP000318878">
    <property type="component" value="Unassembled WGS sequence"/>
</dbReference>
<dbReference type="InterPro" id="IPR036641">
    <property type="entry name" value="HPT_dom_sf"/>
</dbReference>
<evidence type="ECO:0000313" key="24">
    <source>
        <dbReference type="Proteomes" id="UP000318878"/>
    </source>
</evidence>
<evidence type="ECO:0000259" key="21">
    <source>
        <dbReference type="PROSITE" id="PS50885"/>
    </source>
</evidence>
<dbReference type="SUPFAM" id="SSF47384">
    <property type="entry name" value="Homodimeric domain of signal transducing histidine kinase"/>
    <property type="match status" value="1"/>
</dbReference>
<feature type="domain" description="PAS" evidence="20">
    <location>
        <begin position="420"/>
        <end position="473"/>
    </location>
</feature>
<comment type="catalytic activity">
    <reaction evidence="1">
        <text>ATP + protein L-histidine = ADP + protein N-phospho-L-histidine.</text>
        <dbReference type="EC" id="2.7.13.3"/>
    </reaction>
</comment>
<dbReference type="InterPro" id="IPR008207">
    <property type="entry name" value="Sig_transdc_His_kin_Hpt_dom"/>
</dbReference>
<dbReference type="SUPFAM" id="SSF55874">
    <property type="entry name" value="ATPase domain of HSP90 chaperone/DNA topoisomerase II/histidine kinase"/>
    <property type="match status" value="1"/>
</dbReference>
<dbReference type="Pfam" id="PF13188">
    <property type="entry name" value="PAS_8"/>
    <property type="match status" value="1"/>
</dbReference>
<dbReference type="PROSITE" id="PS50112">
    <property type="entry name" value="PAS"/>
    <property type="match status" value="1"/>
</dbReference>
<dbReference type="GO" id="GO:0000155">
    <property type="term" value="F:phosphorelay sensor kinase activity"/>
    <property type="evidence" value="ECO:0007669"/>
    <property type="project" value="InterPro"/>
</dbReference>
<evidence type="ECO:0000256" key="10">
    <source>
        <dbReference type="ARBA" id="ARBA00022840"/>
    </source>
</evidence>
<feature type="domain" description="HPt" evidence="22">
    <location>
        <begin position="1128"/>
        <end position="1226"/>
    </location>
</feature>
<keyword evidence="13 17" id="KW-0472">Membrane</keyword>
<dbReference type="SUPFAM" id="SSF158472">
    <property type="entry name" value="HAMP domain-like"/>
    <property type="match status" value="1"/>
</dbReference>
<evidence type="ECO:0000259" key="18">
    <source>
        <dbReference type="PROSITE" id="PS50109"/>
    </source>
</evidence>
<feature type="modified residue" description="4-aspartylphosphate" evidence="15">
    <location>
        <position position="863"/>
    </location>
</feature>
<dbReference type="InterPro" id="IPR035965">
    <property type="entry name" value="PAS-like_dom_sf"/>
</dbReference>
<dbReference type="InterPro" id="IPR003661">
    <property type="entry name" value="HisK_dim/P_dom"/>
</dbReference>
<dbReference type="NCBIfam" id="TIGR00229">
    <property type="entry name" value="sensory_box"/>
    <property type="match status" value="1"/>
</dbReference>
<evidence type="ECO:0000256" key="3">
    <source>
        <dbReference type="ARBA" id="ARBA00012438"/>
    </source>
</evidence>
<keyword evidence="5 15" id="KW-0597">Phosphoprotein</keyword>
<evidence type="ECO:0000259" key="22">
    <source>
        <dbReference type="PROSITE" id="PS50894"/>
    </source>
</evidence>
<dbReference type="InterPro" id="IPR036890">
    <property type="entry name" value="HATPase_C_sf"/>
</dbReference>
<dbReference type="Gene3D" id="3.30.565.10">
    <property type="entry name" value="Histidine kinase-like ATPase, C-terminal domain"/>
    <property type="match status" value="1"/>
</dbReference>
<dbReference type="PANTHER" id="PTHR45339:SF1">
    <property type="entry name" value="HYBRID SIGNAL TRANSDUCTION HISTIDINE KINASE J"/>
    <property type="match status" value="1"/>
</dbReference>
<dbReference type="Gene3D" id="3.30.450.20">
    <property type="entry name" value="PAS domain"/>
    <property type="match status" value="1"/>
</dbReference>
<dbReference type="GO" id="GO:0005524">
    <property type="term" value="F:ATP binding"/>
    <property type="evidence" value="ECO:0007669"/>
    <property type="project" value="UniProtKB-KW"/>
</dbReference>
<proteinExistence type="predicted"/>
<feature type="transmembrane region" description="Helical" evidence="17">
    <location>
        <begin position="330"/>
        <end position="351"/>
    </location>
</feature>
<dbReference type="SUPFAM" id="SSF47226">
    <property type="entry name" value="Histidine-containing phosphotransfer domain, HPT domain"/>
    <property type="match status" value="1"/>
</dbReference>
<gene>
    <name evidence="23" type="primary">barA_2</name>
    <name evidence="23" type="ORF">Enr8_15630</name>
</gene>
<dbReference type="InterPro" id="IPR011006">
    <property type="entry name" value="CheY-like_superfamily"/>
</dbReference>
<keyword evidence="12" id="KW-0902">Two-component regulatory system</keyword>
<dbReference type="Gene3D" id="3.40.50.2300">
    <property type="match status" value="2"/>
</dbReference>
<keyword evidence="4" id="KW-1003">Cell membrane</keyword>
<reference evidence="23 24" key="1">
    <citation type="submission" date="2019-02" db="EMBL/GenBank/DDBJ databases">
        <title>Deep-cultivation of Planctomycetes and their phenomic and genomic characterization uncovers novel biology.</title>
        <authorList>
            <person name="Wiegand S."/>
            <person name="Jogler M."/>
            <person name="Boedeker C."/>
            <person name="Pinto D."/>
            <person name="Vollmers J."/>
            <person name="Rivas-Marin E."/>
            <person name="Kohn T."/>
            <person name="Peeters S.H."/>
            <person name="Heuer A."/>
            <person name="Rast P."/>
            <person name="Oberbeckmann S."/>
            <person name="Bunk B."/>
            <person name="Jeske O."/>
            <person name="Meyerdierks A."/>
            <person name="Storesund J.E."/>
            <person name="Kallscheuer N."/>
            <person name="Luecker S."/>
            <person name="Lage O.M."/>
            <person name="Pohl T."/>
            <person name="Merkel B.J."/>
            <person name="Hornburger P."/>
            <person name="Mueller R.-W."/>
            <person name="Bruemmer F."/>
            <person name="Labrenz M."/>
            <person name="Spormann A.M."/>
            <person name="Op Den Camp H."/>
            <person name="Overmann J."/>
            <person name="Amann R."/>
            <person name="Jetten M.S.M."/>
            <person name="Mascher T."/>
            <person name="Medema M.H."/>
            <person name="Devos D.P."/>
            <person name="Kaster A.-K."/>
            <person name="Ovreas L."/>
            <person name="Rohde M."/>
            <person name="Galperin M.Y."/>
            <person name="Jogler C."/>
        </authorList>
    </citation>
    <scope>NUCLEOTIDE SEQUENCE [LARGE SCALE GENOMIC DNA]</scope>
    <source>
        <strain evidence="23 24">Enr8</strain>
    </source>
</reference>
<dbReference type="SUPFAM" id="SSF52172">
    <property type="entry name" value="CheY-like"/>
    <property type="match status" value="2"/>
</dbReference>
<dbReference type="SMART" id="SM00448">
    <property type="entry name" value="REC"/>
    <property type="match status" value="2"/>
</dbReference>
<dbReference type="RefSeq" id="WP_146430159.1">
    <property type="nucleotide sequence ID" value="NZ_SJPF01000002.1"/>
</dbReference>
<dbReference type="FunFam" id="1.10.287.130:FF:000003">
    <property type="entry name" value="Histidine kinase"/>
    <property type="match status" value="1"/>
</dbReference>
<evidence type="ECO:0000256" key="1">
    <source>
        <dbReference type="ARBA" id="ARBA00000085"/>
    </source>
</evidence>
<dbReference type="Gene3D" id="1.20.120.160">
    <property type="entry name" value="HPT domain"/>
    <property type="match status" value="1"/>
</dbReference>
<evidence type="ECO:0000256" key="2">
    <source>
        <dbReference type="ARBA" id="ARBA00004651"/>
    </source>
</evidence>
<evidence type="ECO:0000313" key="23">
    <source>
        <dbReference type="EMBL" id="TWT34169.1"/>
    </source>
</evidence>
<dbReference type="SMART" id="SM00388">
    <property type="entry name" value="HisKA"/>
    <property type="match status" value="1"/>
</dbReference>
<dbReference type="CDD" id="cd00082">
    <property type="entry name" value="HisKA"/>
    <property type="match status" value="1"/>
</dbReference>
<feature type="domain" description="Response regulatory" evidence="19">
    <location>
        <begin position="809"/>
        <end position="930"/>
    </location>
</feature>
<evidence type="ECO:0000259" key="20">
    <source>
        <dbReference type="PROSITE" id="PS50112"/>
    </source>
</evidence>
<dbReference type="InterPro" id="IPR004358">
    <property type="entry name" value="Sig_transdc_His_kin-like_C"/>
</dbReference>
<feature type="modified residue" description="4-aspartylphosphate" evidence="15">
    <location>
        <position position="1008"/>
    </location>
</feature>
<name>A0A5C5V8J9_9BACT</name>
<dbReference type="Gene3D" id="6.10.340.10">
    <property type="match status" value="1"/>
</dbReference>
<keyword evidence="7 17" id="KW-0812">Transmembrane</keyword>
<evidence type="ECO:0000256" key="11">
    <source>
        <dbReference type="ARBA" id="ARBA00022989"/>
    </source>
</evidence>
<dbReference type="PRINTS" id="PR00344">
    <property type="entry name" value="BCTRLSENSOR"/>
</dbReference>
<evidence type="ECO:0000256" key="7">
    <source>
        <dbReference type="ARBA" id="ARBA00022692"/>
    </source>
</evidence>
<dbReference type="Pfam" id="PF00672">
    <property type="entry name" value="HAMP"/>
    <property type="match status" value="1"/>
</dbReference>
<dbReference type="InterPro" id="IPR005467">
    <property type="entry name" value="His_kinase_dom"/>
</dbReference>
<feature type="modified residue" description="Phosphohistidine" evidence="14">
    <location>
        <position position="1167"/>
    </location>
</feature>
<protein>
    <recommendedName>
        <fullName evidence="3">histidine kinase</fullName>
        <ecNumber evidence="3">2.7.13.3</ecNumber>
    </recommendedName>
</protein>
<evidence type="ECO:0000256" key="16">
    <source>
        <dbReference type="SAM" id="MobiDB-lite"/>
    </source>
</evidence>
<keyword evidence="11 17" id="KW-1133">Transmembrane helix</keyword>
<dbReference type="InterPro" id="IPR003660">
    <property type="entry name" value="HAMP_dom"/>
</dbReference>
<evidence type="ECO:0000256" key="6">
    <source>
        <dbReference type="ARBA" id="ARBA00022679"/>
    </source>
</evidence>
<dbReference type="SMART" id="SM00091">
    <property type="entry name" value="PAS"/>
    <property type="match status" value="1"/>
</dbReference>
<dbReference type="Pfam" id="PF00072">
    <property type="entry name" value="Response_reg"/>
    <property type="match status" value="2"/>
</dbReference>
<dbReference type="AlphaFoldDB" id="A0A5C5V8J9"/>
<feature type="domain" description="Response regulatory" evidence="19">
    <location>
        <begin position="959"/>
        <end position="1078"/>
    </location>
</feature>
<keyword evidence="6 23" id="KW-0808">Transferase</keyword>
<dbReference type="SMART" id="SM00304">
    <property type="entry name" value="HAMP"/>
    <property type="match status" value="1"/>
</dbReference>
<evidence type="ECO:0000256" key="15">
    <source>
        <dbReference type="PROSITE-ProRule" id="PRU00169"/>
    </source>
</evidence>
<dbReference type="PROSITE" id="PS50885">
    <property type="entry name" value="HAMP"/>
    <property type="match status" value="1"/>
</dbReference>
<dbReference type="PROSITE" id="PS50894">
    <property type="entry name" value="HPT"/>
    <property type="match status" value="1"/>
</dbReference>
<keyword evidence="8" id="KW-0547">Nucleotide-binding</keyword>
<keyword evidence="24" id="KW-1185">Reference proteome</keyword>
<feature type="region of interest" description="Disordered" evidence="16">
    <location>
        <begin position="1086"/>
        <end position="1117"/>
    </location>
</feature>
<dbReference type="Pfam" id="PF01627">
    <property type="entry name" value="Hpt"/>
    <property type="match status" value="1"/>
</dbReference>
<sequence>MSETSSASPPEPMAKRPPQTKLATRILRSHLSVAGIGLLALAIMLFVSIWTSLSLSHLIEVQAPIAQQSMALSLGVQKSLASLRGWVLTKDPNFLEQRQLAWRDEIEPALQSLESRLADLPHDHELAACLRRDREILNQLRESQWWIEELAHQPGNQPAVDLLLREIEPSSEAIFLAISNCIRSEASEPTDDRRQALAAMADVRGYFSFGHSVLVSSIYRPGGDEAATIQPYLTVVEDRLAKLDQRRQELSPQEQELIDFLRHEFPAYKSLAIEALELSQGESRNRALTLLQSDTLPLAQEAIELNERLVELNQRDITADAKWTTALSRVSIVIALLLMLVMSLLAISISVSHSQDLAGPIATLSSVARQIAAGQPGVDLLVPPHNDELSELFASFNSMRRNLLSRTNELAYSVKQLHDEEERLRSIVQSAPYAIIISDKRGRICDANHHAADLFGYTMERFLKLTIEQLMPERFRLKHVGMRVGYFDSPNSRMMGGMTSLFALRADGAEFPVEVGISPFVGIQEYQAVLAIADITERKQVEAELMKSRELALAASKAKSEFLANMSHEIRTPMNAIIGLTELLLSSNLDDTQRDYLCTVADSADNLLEVINDVLDFSKIEAGHLVLEATDFQPRDILCDTLKSLAVKAHVRGLELSYRIAADVPDVVVGDPHRLRQVITNLVGNAIKFTEKGHVLVDVSRIQDLDASDAPVTLQFMIEDTGVGIPNDKLESIFGAFEQADTSTTREFGGTGLGLTICTKLVEKMNGSLWVDSEIGRGSRFHFVARFRRSEKQVRQPWRDALRKLPGLRALVVDDHEINRTIFAEVLNAQKMHVDLANDAAEAELMLAEAEEQGSPYQIILSDLNMPGSDGLDFAANIRAKPGLRDTPFLLLTSSVDAKDMDRIKALSISARLMKPIKQSELFEAIGRAIGASPDLQDADVNLTPAVVAAPAREFAHLRILIAEDSAANRKLMRGMLRSFSDQLVFVENGQQALDAVQSQTFDLALMDIQMPVMDGLAATAAIRDLHQSRGEPHLPIIALTAHAMTGDRQRCLDGGMDGYVSKPVRPDALRIEMRKVAPAAPPSAFHQLAPEISPPPTAASQPATPPIDDNGMPAGLWDDLLDSVGGDPDYLQQVVDAYLGEMEEALTRLAQAVNQADAPQVRKAAHKLNSSLGFFQQKEAHAISEQLEKQGKLGDLTSIETKFAELEKMTRDFLQKSAQSRQNAQ</sequence>
<evidence type="ECO:0000256" key="17">
    <source>
        <dbReference type="SAM" id="Phobius"/>
    </source>
</evidence>
<evidence type="ECO:0000256" key="13">
    <source>
        <dbReference type="ARBA" id="ARBA00023136"/>
    </source>
</evidence>
<evidence type="ECO:0000256" key="12">
    <source>
        <dbReference type="ARBA" id="ARBA00023012"/>
    </source>
</evidence>
<dbReference type="SMART" id="SM00387">
    <property type="entry name" value="HATPase_c"/>
    <property type="match status" value="1"/>
</dbReference>
<dbReference type="Gene3D" id="1.10.287.130">
    <property type="match status" value="1"/>
</dbReference>
<comment type="caution">
    <text evidence="23">The sequence shown here is derived from an EMBL/GenBank/DDBJ whole genome shotgun (WGS) entry which is preliminary data.</text>
</comment>
<evidence type="ECO:0000256" key="14">
    <source>
        <dbReference type="PROSITE-ProRule" id="PRU00110"/>
    </source>
</evidence>
<dbReference type="SUPFAM" id="SSF55785">
    <property type="entry name" value="PYP-like sensor domain (PAS domain)"/>
    <property type="match status" value="1"/>
</dbReference>
<dbReference type="CDD" id="cd06225">
    <property type="entry name" value="HAMP"/>
    <property type="match status" value="1"/>
</dbReference>
<comment type="subcellular location">
    <subcellularLocation>
        <location evidence="2">Cell membrane</location>
        <topology evidence="2">Multi-pass membrane protein</topology>
    </subcellularLocation>
</comment>
<evidence type="ECO:0000256" key="5">
    <source>
        <dbReference type="ARBA" id="ARBA00022553"/>
    </source>
</evidence>
<accession>A0A5C5V8J9</accession>
<dbReference type="PANTHER" id="PTHR45339">
    <property type="entry name" value="HYBRID SIGNAL TRANSDUCTION HISTIDINE KINASE J"/>
    <property type="match status" value="1"/>
</dbReference>
<evidence type="ECO:0000256" key="9">
    <source>
        <dbReference type="ARBA" id="ARBA00022777"/>
    </source>
</evidence>
<feature type="domain" description="HAMP" evidence="21">
    <location>
        <begin position="355"/>
        <end position="408"/>
    </location>
</feature>
<dbReference type="InterPro" id="IPR003594">
    <property type="entry name" value="HATPase_dom"/>
</dbReference>
<dbReference type="OrthoDB" id="9762493at2"/>
<feature type="transmembrane region" description="Helical" evidence="17">
    <location>
        <begin position="31"/>
        <end position="53"/>
    </location>
</feature>
<organism evidence="23 24">
    <name type="scientific">Blastopirellula retiformator</name>
    <dbReference type="NCBI Taxonomy" id="2527970"/>
    <lineage>
        <taxon>Bacteria</taxon>
        <taxon>Pseudomonadati</taxon>
        <taxon>Planctomycetota</taxon>
        <taxon>Planctomycetia</taxon>
        <taxon>Pirellulales</taxon>
        <taxon>Pirellulaceae</taxon>
        <taxon>Blastopirellula</taxon>
    </lineage>
</organism>
<keyword evidence="10" id="KW-0067">ATP-binding</keyword>
<keyword evidence="9 23" id="KW-0418">Kinase</keyword>
<dbReference type="InterPro" id="IPR001789">
    <property type="entry name" value="Sig_transdc_resp-reg_receiver"/>
</dbReference>
<evidence type="ECO:0000256" key="4">
    <source>
        <dbReference type="ARBA" id="ARBA00022475"/>
    </source>
</evidence>
<dbReference type="EC" id="2.7.13.3" evidence="3"/>